<dbReference type="SUPFAM" id="SSF55831">
    <property type="entry name" value="Thymidylate synthase/dCMP hydroxymethylase"/>
    <property type="match status" value="1"/>
</dbReference>
<feature type="domain" description="Thymidylate synthase/dCMP hydroxymethylase" evidence="2">
    <location>
        <begin position="100"/>
        <end position="234"/>
    </location>
</feature>
<dbReference type="AlphaFoldDB" id="A0A1H5DHK3"/>
<dbReference type="InterPro" id="IPR036926">
    <property type="entry name" value="Thymidate_synth/dCMP_Mease_sf"/>
</dbReference>
<dbReference type="InterPro" id="IPR023451">
    <property type="entry name" value="Thymidate_synth/dCMP_Mease_dom"/>
</dbReference>
<dbReference type="Pfam" id="PF00303">
    <property type="entry name" value="Thymidylat_synt"/>
    <property type="match status" value="1"/>
</dbReference>
<dbReference type="Proteomes" id="UP000182375">
    <property type="component" value="Unassembled WGS sequence"/>
</dbReference>
<evidence type="ECO:0000259" key="2">
    <source>
        <dbReference type="Pfam" id="PF00303"/>
    </source>
</evidence>
<organism evidence="3 4">
    <name type="scientific">Streptomyces misionensis</name>
    <dbReference type="NCBI Taxonomy" id="67331"/>
    <lineage>
        <taxon>Bacteria</taxon>
        <taxon>Bacillati</taxon>
        <taxon>Actinomycetota</taxon>
        <taxon>Actinomycetes</taxon>
        <taxon>Kitasatosporales</taxon>
        <taxon>Streptomycetaceae</taxon>
        <taxon>Streptomyces</taxon>
    </lineage>
</organism>
<protein>
    <submittedName>
        <fullName evidence="3">Thymidylate synthase</fullName>
    </submittedName>
</protein>
<dbReference type="STRING" id="67331.SAMN04490357_5817"/>
<dbReference type="GO" id="GO:0016740">
    <property type="term" value="F:transferase activity"/>
    <property type="evidence" value="ECO:0007669"/>
    <property type="project" value="UniProtKB-KW"/>
</dbReference>
<dbReference type="RefSeq" id="WP_070021889.1">
    <property type="nucleotide sequence ID" value="NZ_FNTD01000004.1"/>
</dbReference>
<accession>A0A1H5DHK3</accession>
<evidence type="ECO:0000313" key="3">
    <source>
        <dbReference type="EMBL" id="SED78289.1"/>
    </source>
</evidence>
<proteinExistence type="predicted"/>
<name>A0A1H5DHK3_9ACTN</name>
<dbReference type="EMBL" id="FNTD01000004">
    <property type="protein sequence ID" value="SED78289.1"/>
    <property type="molecule type" value="Genomic_DNA"/>
</dbReference>
<sequence>MDVFRSFADAYTSGLQAVLDEGSDIPSVRDPLSKASDFGRNDRPYRELIAHRSTIENPTSCLAVTPHLPVNLSYCFGLLAWSLDGRNDVETPAYYRRGAHEYSDDQHTLSGAFGHRLITANGNQLEEVVGRIERDPAHRRAFALVLEPQDNFRQSREYPCAVGVHLFLRDGALVWLTVMRAQQALTVLPYDAFLFMGMQQYAAGLLGVPAGRYIHQAGTFHFYENETALARKIVDDPALPAALPAFPTTPEGAREAARELVDLESRLREAAQAQDTATVDKIAATPAVTDFADVARACLATHAYRKLGDTTSLVTSRAAEPAVAELISAI</sequence>
<evidence type="ECO:0000256" key="1">
    <source>
        <dbReference type="ARBA" id="ARBA00022679"/>
    </source>
</evidence>
<keyword evidence="1" id="KW-0808">Transferase</keyword>
<dbReference type="GeneID" id="95514881"/>
<gene>
    <name evidence="3" type="ORF">SAMN04490357_5817</name>
</gene>
<evidence type="ECO:0000313" key="4">
    <source>
        <dbReference type="Proteomes" id="UP000182375"/>
    </source>
</evidence>
<dbReference type="Gene3D" id="3.30.572.10">
    <property type="entry name" value="Thymidylate synthase/dCMP hydroxymethylase domain"/>
    <property type="match status" value="1"/>
</dbReference>
<reference evidence="3 4" key="1">
    <citation type="submission" date="2016-10" db="EMBL/GenBank/DDBJ databases">
        <authorList>
            <person name="de Groot N.N."/>
        </authorList>
    </citation>
    <scope>NUCLEOTIDE SEQUENCE [LARGE SCALE GENOMIC DNA]</scope>
    <source>
        <strain evidence="3 4">DSM 40306</strain>
    </source>
</reference>